<dbReference type="NCBIfam" id="TIGR00055">
    <property type="entry name" value="uppS"/>
    <property type="match status" value="1"/>
</dbReference>
<dbReference type="PROSITE" id="PS01066">
    <property type="entry name" value="UPP_SYNTHASE"/>
    <property type="match status" value="1"/>
</dbReference>
<dbReference type="AlphaFoldDB" id="A0A6G9KU94"/>
<dbReference type="EC" id="2.5.1.-" evidence="3"/>
<dbReference type="GO" id="GO:0016094">
    <property type="term" value="P:polyprenol biosynthetic process"/>
    <property type="evidence" value="ECO:0007669"/>
    <property type="project" value="TreeGrafter"/>
</dbReference>
<evidence type="ECO:0000256" key="2">
    <source>
        <dbReference type="ARBA" id="ARBA00022679"/>
    </source>
</evidence>
<protein>
    <recommendedName>
        <fullName evidence="3">Alkyl transferase</fullName>
        <ecNumber evidence="3">2.5.1.-</ecNumber>
    </recommendedName>
</protein>
<accession>A0A6G9KU94</accession>
<dbReference type="InterPro" id="IPR001441">
    <property type="entry name" value="UPP_synth-like"/>
</dbReference>
<dbReference type="PANTHER" id="PTHR10291">
    <property type="entry name" value="DEHYDRODOLICHYL DIPHOSPHATE SYNTHASE FAMILY MEMBER"/>
    <property type="match status" value="1"/>
</dbReference>
<dbReference type="GO" id="GO:0009668">
    <property type="term" value="P:plastid membrane organization"/>
    <property type="evidence" value="ECO:0007669"/>
    <property type="project" value="TreeGrafter"/>
</dbReference>
<dbReference type="GO" id="GO:0009570">
    <property type="term" value="C:chloroplast stroma"/>
    <property type="evidence" value="ECO:0007669"/>
    <property type="project" value="TreeGrafter"/>
</dbReference>
<dbReference type="GO" id="GO:0045547">
    <property type="term" value="F:ditrans,polycis-polyprenyl diphosphate synthase [(2E,6E)-farnesyl diphosphate specific] activity"/>
    <property type="evidence" value="ECO:0007669"/>
    <property type="project" value="TreeGrafter"/>
</dbReference>
<evidence type="ECO:0000256" key="3">
    <source>
        <dbReference type="RuleBase" id="RU363018"/>
    </source>
</evidence>
<dbReference type="EMBL" id="MN958388">
    <property type="protein sequence ID" value="QIQ56023.1"/>
    <property type="molecule type" value="mRNA"/>
</dbReference>
<comment type="similarity">
    <text evidence="3">Belongs to the UPP synthase family.</text>
</comment>
<dbReference type="HAMAP" id="MF_01139">
    <property type="entry name" value="ISPT"/>
    <property type="match status" value="1"/>
</dbReference>
<dbReference type="GO" id="GO:0000287">
    <property type="term" value="F:magnesium ion binding"/>
    <property type="evidence" value="ECO:0007669"/>
    <property type="project" value="UniProtKB-ARBA"/>
</dbReference>
<evidence type="ECO:0000256" key="1">
    <source>
        <dbReference type="ARBA" id="ARBA00001946"/>
    </source>
</evidence>
<sequence length="286" mass="32762">MSMAANFHLQLKPSPLKLAPRARPRVFYSAAVTKNDDIAINGTSRPAQLQRDIMPRHVAVIMDGNRRWSRMKGLPVGSGYEAGARAFRRVVELCGEWGIKVLTVFAFSPDNWLRPKVETDFLMALFERGLRDELERFVRENIRVSLIGDSTKLPKRLQLLLADAVETTQNNSGLHLIIAANFSGKNDLVQACQRIALKVKDGQIEPEDINELSIERELETNCTDFPNPDLLIRTSGELRLSNFLLWQLAYTELYFSESLWPDFGEEEFLEALYSFQQRQRRYGRNT</sequence>
<proteinExistence type="evidence at transcript level"/>
<dbReference type="SUPFAM" id="SSF64005">
    <property type="entry name" value="Undecaprenyl diphosphate synthase"/>
    <property type="match status" value="1"/>
</dbReference>
<dbReference type="PANTHER" id="PTHR10291:SF0">
    <property type="entry name" value="DEHYDRODOLICHYL DIPHOSPHATE SYNTHASE 2"/>
    <property type="match status" value="1"/>
</dbReference>
<dbReference type="Gene3D" id="3.40.1180.10">
    <property type="entry name" value="Decaprenyl diphosphate synthase-like"/>
    <property type="match status" value="1"/>
</dbReference>
<dbReference type="Pfam" id="PF01255">
    <property type="entry name" value="Prenyltransf"/>
    <property type="match status" value="1"/>
</dbReference>
<organism evidence="4">
    <name type="scientific">Eremophila drummondii</name>
    <dbReference type="NCBI Taxonomy" id="2652523"/>
    <lineage>
        <taxon>Eukaryota</taxon>
        <taxon>Viridiplantae</taxon>
        <taxon>Streptophyta</taxon>
        <taxon>Embryophyta</taxon>
        <taxon>Tracheophyta</taxon>
        <taxon>Spermatophyta</taxon>
        <taxon>Magnoliopsida</taxon>
        <taxon>eudicotyledons</taxon>
        <taxon>Gunneridae</taxon>
        <taxon>Pentapetalae</taxon>
        <taxon>asterids</taxon>
        <taxon>lamiids</taxon>
        <taxon>Lamiales</taxon>
        <taxon>Scrophulariaceae</taxon>
        <taxon>Myoporeae</taxon>
        <taxon>Eremophila</taxon>
    </lineage>
</organism>
<dbReference type="FunFam" id="3.40.1180.10:FF:000001">
    <property type="entry name" value="(2E,6E)-farnesyl-diphosphate-specific ditrans,polycis-undecaprenyl-diphosphate synthase"/>
    <property type="match status" value="1"/>
</dbReference>
<dbReference type="InterPro" id="IPR036424">
    <property type="entry name" value="UPP_synth-like_sf"/>
</dbReference>
<keyword evidence="2 3" id="KW-0808">Transferase</keyword>
<dbReference type="CDD" id="cd00475">
    <property type="entry name" value="Cis_IPPS"/>
    <property type="match status" value="1"/>
</dbReference>
<comment type="cofactor">
    <cofactor evidence="1">
        <name>Mg(2+)</name>
        <dbReference type="ChEBI" id="CHEBI:18420"/>
    </cofactor>
</comment>
<dbReference type="GO" id="GO:0009409">
    <property type="term" value="P:response to cold"/>
    <property type="evidence" value="ECO:0007669"/>
    <property type="project" value="TreeGrafter"/>
</dbReference>
<evidence type="ECO:0000313" key="4">
    <source>
        <dbReference type="EMBL" id="QIQ56023.1"/>
    </source>
</evidence>
<dbReference type="InterPro" id="IPR018520">
    <property type="entry name" value="UPP_synth-like_CS"/>
</dbReference>
<name>A0A6G9KU94_9LAMI</name>
<reference evidence="4" key="1">
    <citation type="journal article" date="2020" name="BMC Plant Biol.">
        <title>Nerylneryl diphosphate is the precursor of serrulatane, viscidane and cembrane-type diterpenoids in Eremophila species.</title>
        <authorList>
            <person name="Gericke O."/>
            <person name="Hansen N.L."/>
            <person name="Pedersen G.B."/>
            <person name="Kjaerulff L."/>
            <person name="Luo D."/>
            <person name="Staerk D."/>
            <person name="Moller B.L."/>
            <person name="Pateraki I."/>
            <person name="Heskes A.M."/>
        </authorList>
    </citation>
    <scope>NUCLEOTIDE SEQUENCE</scope>
</reference>